<reference evidence="2 3" key="1">
    <citation type="submission" date="2020-10" db="EMBL/GenBank/DDBJ databases">
        <title>Thermofilum lucidum 3507LT sp. nov. a novel member of Thermofilaceae family isolated from Chile hot spring, and proposal of description order Thermofilales.</title>
        <authorList>
            <person name="Zayulina K.S."/>
            <person name="Elcheninov A.G."/>
            <person name="Toshchakov S.V."/>
            <person name="Kublanov I.V."/>
        </authorList>
    </citation>
    <scope>NUCLEOTIDE SEQUENCE [LARGE SCALE GENOMIC DNA]</scope>
    <source>
        <strain evidence="2 3">3507LT</strain>
    </source>
</reference>
<organism evidence="2 3">
    <name type="scientific">Infirmifilum lucidum</name>
    <dbReference type="NCBI Taxonomy" id="2776706"/>
    <lineage>
        <taxon>Archaea</taxon>
        <taxon>Thermoproteota</taxon>
        <taxon>Thermoprotei</taxon>
        <taxon>Thermofilales</taxon>
        <taxon>Thermofilaceae</taxon>
        <taxon>Infirmifilum</taxon>
    </lineage>
</organism>
<proteinExistence type="predicted"/>
<dbReference type="PANTHER" id="PTHR21445">
    <property type="entry name" value="ENDONUCLEASE IV ENDODEOXYRIBONUCLEASE IV"/>
    <property type="match status" value="1"/>
</dbReference>
<dbReference type="GO" id="GO:0006284">
    <property type="term" value="P:base-excision repair"/>
    <property type="evidence" value="ECO:0007669"/>
    <property type="project" value="TreeGrafter"/>
</dbReference>
<dbReference type="GeneID" id="59148874"/>
<dbReference type="AlphaFoldDB" id="A0A7L9FKU5"/>
<dbReference type="InterPro" id="IPR001719">
    <property type="entry name" value="AP_endonuc_2"/>
</dbReference>
<dbReference type="SMART" id="SM00518">
    <property type="entry name" value="AP2Ec"/>
    <property type="match status" value="1"/>
</dbReference>
<sequence length="297" mass="32884">MALWRPDKVYFGPAGVPTTVKKGGVVEGVIEVKRLGLDAMEIEFVRKIFLNEKSALEVRSTASQLGVVLTVHAPYYINLNSSEGGKVKASIDRILESARIGFKAGAWSLCFHAGYYGDSGASSVHEVIKSRVKEIVRTLEDEGVEMWIRPETTGKPSQYGTLEEILDISSEVEMVLPVVDFAHIHARGAGAIKQYEDFARILSLIEDRLGRLGLDNMHIHVSGIEYGDKGEIRHLNLAEADLSSELLVKALKEFNVKGVIISESPNLEGDAILLKELYYGAERRKSRRSRSRASRSE</sequence>
<feature type="domain" description="Xylose isomerase-like TIM barrel" evidence="1">
    <location>
        <begin position="31"/>
        <end position="267"/>
    </location>
</feature>
<dbReference type="GO" id="GO:0003677">
    <property type="term" value="F:DNA binding"/>
    <property type="evidence" value="ECO:0007669"/>
    <property type="project" value="InterPro"/>
</dbReference>
<dbReference type="RefSeq" id="WP_192819458.1">
    <property type="nucleotide sequence ID" value="NZ_CP062310.1"/>
</dbReference>
<dbReference type="GO" id="GO:0008270">
    <property type="term" value="F:zinc ion binding"/>
    <property type="evidence" value="ECO:0007669"/>
    <property type="project" value="InterPro"/>
</dbReference>
<name>A0A7L9FKU5_9CREN</name>
<gene>
    <name evidence="2" type="ORF">IG193_03220</name>
</gene>
<dbReference type="SUPFAM" id="SSF51658">
    <property type="entry name" value="Xylose isomerase-like"/>
    <property type="match status" value="1"/>
</dbReference>
<dbReference type="InterPro" id="IPR036237">
    <property type="entry name" value="Xyl_isomerase-like_sf"/>
</dbReference>
<dbReference type="InParanoid" id="A0A7L9FKU5"/>
<dbReference type="FunCoup" id="A0A7L9FKU5">
    <property type="interactions" value="1"/>
</dbReference>
<dbReference type="InterPro" id="IPR013022">
    <property type="entry name" value="Xyl_isomerase-like_TIM-brl"/>
</dbReference>
<dbReference type="Gene3D" id="3.20.20.150">
    <property type="entry name" value="Divalent-metal-dependent TIM barrel enzymes"/>
    <property type="match status" value="1"/>
</dbReference>
<dbReference type="Proteomes" id="UP000594121">
    <property type="component" value="Chromosome"/>
</dbReference>
<dbReference type="EMBL" id="CP062310">
    <property type="protein sequence ID" value="QOJ79486.1"/>
    <property type="molecule type" value="Genomic_DNA"/>
</dbReference>
<dbReference type="FunFam" id="3.20.20.150:FF:000017">
    <property type="entry name" value="Endonuclease IV related protein"/>
    <property type="match status" value="1"/>
</dbReference>
<accession>A0A7L9FKU5</accession>
<dbReference type="GO" id="GO:0003906">
    <property type="term" value="F:DNA-(apurinic or apyrimidinic site) endonuclease activity"/>
    <property type="evidence" value="ECO:0007669"/>
    <property type="project" value="TreeGrafter"/>
</dbReference>
<protein>
    <submittedName>
        <fullName evidence="2">TIM barrel protein</fullName>
    </submittedName>
</protein>
<dbReference type="GO" id="GO:0008081">
    <property type="term" value="F:phosphoric diester hydrolase activity"/>
    <property type="evidence" value="ECO:0007669"/>
    <property type="project" value="TreeGrafter"/>
</dbReference>
<dbReference type="KEGG" id="thel:IG193_03220"/>
<evidence type="ECO:0000313" key="2">
    <source>
        <dbReference type="EMBL" id="QOJ79486.1"/>
    </source>
</evidence>
<dbReference type="PANTHER" id="PTHR21445:SF0">
    <property type="entry name" value="APURINIC-APYRIMIDINIC ENDONUCLEASE"/>
    <property type="match status" value="1"/>
</dbReference>
<keyword evidence="3" id="KW-1185">Reference proteome</keyword>
<evidence type="ECO:0000313" key="3">
    <source>
        <dbReference type="Proteomes" id="UP000594121"/>
    </source>
</evidence>
<dbReference type="Pfam" id="PF01261">
    <property type="entry name" value="AP_endonuc_2"/>
    <property type="match status" value="1"/>
</dbReference>
<evidence type="ECO:0000259" key="1">
    <source>
        <dbReference type="Pfam" id="PF01261"/>
    </source>
</evidence>